<evidence type="ECO:0000313" key="2">
    <source>
        <dbReference type="Proteomes" id="UP000029669"/>
    </source>
</evidence>
<dbReference type="OrthoDB" id="43591at2"/>
<protein>
    <submittedName>
        <fullName evidence="1">Uncharacterized protein</fullName>
    </submittedName>
</protein>
<dbReference type="EMBL" id="CP009170">
    <property type="protein sequence ID" value="AIS51701.1"/>
    <property type="molecule type" value="Genomic_DNA"/>
</dbReference>
<evidence type="ECO:0000313" key="1">
    <source>
        <dbReference type="EMBL" id="AIS51701.1"/>
    </source>
</evidence>
<dbReference type="KEGG" id="tki:TKV_c05020"/>
<gene>
    <name evidence="1" type="ORF">TKV_c05020</name>
</gene>
<keyword evidence="2" id="KW-1185">Reference proteome</keyword>
<name>A0A097APF8_THEKI</name>
<dbReference type="RefSeq" id="WP_009051739.1">
    <property type="nucleotide sequence ID" value="NZ_CP009170.1"/>
</dbReference>
<proteinExistence type="predicted"/>
<dbReference type="HOGENOM" id="CLU_105443_0_0_9"/>
<sequence length="213" mass="23477">MGEITKDTVNSMEEYINKIQGVLSSRVVVENGEITEIHVLADSTRNAKQIARDVQSVIMAQFGIDINHKIVSVAQIDTGENLQGEQRLVFSSYSFINNGLTSEARVILTRGDEVFEGYAEGPNTASNKYKIIANATLDSISKLIPKNHLFLLEDVDIFNIAKNRIIVVGVTHVTNNQEELLTGSCLIKKDEGEAVVKATLDAVNRRVMSITSR</sequence>
<accession>A0A097APF8</accession>
<reference evidence="2" key="1">
    <citation type="journal article" date="2015" name="Genome Announc.">
        <title>Whole-Genome Sequences of 80 Environmental and Clinical Isolates of Burkholderia pseudomallei.</title>
        <authorList>
            <person name="Johnson S.L."/>
            <person name="Baker A.L."/>
            <person name="Chain P.S."/>
            <person name="Currie B.J."/>
            <person name="Daligault H.E."/>
            <person name="Davenport K.W."/>
            <person name="Davis C.B."/>
            <person name="Inglis T.J."/>
            <person name="Kaestli M."/>
            <person name="Koren S."/>
            <person name="Mayo M."/>
            <person name="Merritt A.J."/>
            <person name="Price E.P."/>
            <person name="Sarovich D.S."/>
            <person name="Warner J."/>
            <person name="Rosovitz M.J."/>
        </authorList>
    </citation>
    <scope>NUCLEOTIDE SEQUENCE [LARGE SCALE GENOMIC DNA]</scope>
    <source>
        <strain evidence="2">DSM 2030</strain>
    </source>
</reference>
<dbReference type="Proteomes" id="UP000029669">
    <property type="component" value="Chromosome"/>
</dbReference>
<dbReference type="AlphaFoldDB" id="A0A097APF8"/>
<dbReference type="eggNOG" id="ENOG502ZC2Z">
    <property type="taxonomic scope" value="Bacteria"/>
</dbReference>
<organism evidence="1 2">
    <name type="scientific">Thermoanaerobacter kivui</name>
    <name type="common">Acetogenium kivui</name>
    <dbReference type="NCBI Taxonomy" id="2325"/>
    <lineage>
        <taxon>Bacteria</taxon>
        <taxon>Bacillati</taxon>
        <taxon>Bacillota</taxon>
        <taxon>Clostridia</taxon>
        <taxon>Thermoanaerobacterales</taxon>
        <taxon>Thermoanaerobacteraceae</taxon>
        <taxon>Thermoanaerobacter</taxon>
    </lineage>
</organism>
<dbReference type="STRING" id="2325.TKV_c05020"/>